<accession>A0A0B1STV2</accession>
<proteinExistence type="predicted"/>
<dbReference type="Proteomes" id="UP000053660">
    <property type="component" value="Unassembled WGS sequence"/>
</dbReference>
<comment type="caution">
    <text evidence="1">Lacks conserved residue(s) required for the propagation of feature annotation.</text>
</comment>
<evidence type="ECO:0000259" key="4">
    <source>
        <dbReference type="PROSITE" id="PS50025"/>
    </source>
</evidence>
<name>A0A0B1STV2_OESDE</name>
<keyword evidence="3" id="KW-0812">Transmembrane</keyword>
<dbReference type="SMART" id="SM00282">
    <property type="entry name" value="LamG"/>
    <property type="match status" value="1"/>
</dbReference>
<dbReference type="EMBL" id="KN559859">
    <property type="protein sequence ID" value="KHJ86610.1"/>
    <property type="molecule type" value="Genomic_DNA"/>
</dbReference>
<keyword evidence="3" id="KW-1133">Transmembrane helix</keyword>
<keyword evidence="3" id="KW-0472">Membrane</keyword>
<evidence type="ECO:0000313" key="5">
    <source>
        <dbReference type="EMBL" id="KHJ86610.1"/>
    </source>
</evidence>
<gene>
    <name evidence="5" type="ORF">OESDEN_13630</name>
</gene>
<dbReference type="Gene3D" id="2.60.120.200">
    <property type="match status" value="1"/>
</dbReference>
<feature type="compositionally biased region" description="Basic and acidic residues" evidence="2">
    <location>
        <begin position="450"/>
        <end position="459"/>
    </location>
</feature>
<feature type="transmembrane region" description="Helical" evidence="3">
    <location>
        <begin position="336"/>
        <end position="360"/>
    </location>
</feature>
<dbReference type="InterPro" id="IPR013320">
    <property type="entry name" value="ConA-like_dom_sf"/>
</dbReference>
<keyword evidence="6" id="KW-1185">Reference proteome</keyword>
<reference evidence="5 6" key="1">
    <citation type="submission" date="2014-03" db="EMBL/GenBank/DDBJ databases">
        <title>Draft genome of the hookworm Oesophagostomum dentatum.</title>
        <authorList>
            <person name="Mitreva M."/>
        </authorList>
    </citation>
    <scope>NUCLEOTIDE SEQUENCE [LARGE SCALE GENOMIC DNA]</scope>
    <source>
        <strain evidence="5 6">OD-Hann</strain>
    </source>
</reference>
<feature type="domain" description="Laminin G" evidence="4">
    <location>
        <begin position="87"/>
        <end position="321"/>
    </location>
</feature>
<dbReference type="PROSITE" id="PS50025">
    <property type="entry name" value="LAM_G_DOMAIN"/>
    <property type="match status" value="1"/>
</dbReference>
<dbReference type="SUPFAM" id="SSF49899">
    <property type="entry name" value="Concanavalin A-like lectins/glucanases"/>
    <property type="match status" value="1"/>
</dbReference>
<dbReference type="InterPro" id="IPR001791">
    <property type="entry name" value="Laminin_G"/>
</dbReference>
<dbReference type="Pfam" id="PF02210">
    <property type="entry name" value="Laminin_G_2"/>
    <property type="match status" value="1"/>
</dbReference>
<sequence length="478" mass="53269">MSGFAGTDCSLKVFGTATERKRKKNKESGQKKTTLAPEACKDVNCGDGTCYLEHGRPSCRCTGGFIAQDCSHDSRVLSIAQGSVTFAPTDQLRTELALNYSPLFSREFCNGSQSISIDFRTKKSSGVVVALSYEAEFAVIEHVGLFFELQLHASMLRYRVFDSYRTPIEITLDGQSVDDGNWHQVVLELSEDRKVNGSRHVLIRSKILKLVRVAFVIVRVVLQITFKLDGTGKQAVSRIVLPSILSPDLKRMQLGINGLRGDRPHTRKLFWKTRPHSSIFRQFSGCLRRFIINGYLQPMNAENTSSEYFTRTVSGDVSTSCHLGSAHLAVFQKPGVLASILCVGVLVAAILAVFTVARVIRRRQEAKESSWEHAQEIDAYAMRKPRTVPHLGHVNHAMTSSVEGPIYASADGYETPIAHIYRDQRPQISHRIVGDVVLGVKSLSSAAVDYNEHSPRSPDLDQQPPRPPQRMYRNVAYF</sequence>
<dbReference type="AlphaFoldDB" id="A0A0B1STV2"/>
<evidence type="ECO:0000256" key="2">
    <source>
        <dbReference type="SAM" id="MobiDB-lite"/>
    </source>
</evidence>
<evidence type="ECO:0000256" key="3">
    <source>
        <dbReference type="SAM" id="Phobius"/>
    </source>
</evidence>
<evidence type="ECO:0000256" key="1">
    <source>
        <dbReference type="PROSITE-ProRule" id="PRU00122"/>
    </source>
</evidence>
<protein>
    <recommendedName>
        <fullName evidence="4">Laminin G domain-containing protein</fullName>
    </recommendedName>
</protein>
<dbReference type="OrthoDB" id="5844639at2759"/>
<feature type="region of interest" description="Disordered" evidence="2">
    <location>
        <begin position="449"/>
        <end position="469"/>
    </location>
</feature>
<organism evidence="5 6">
    <name type="scientific">Oesophagostomum dentatum</name>
    <name type="common">Nodular worm</name>
    <dbReference type="NCBI Taxonomy" id="61180"/>
    <lineage>
        <taxon>Eukaryota</taxon>
        <taxon>Metazoa</taxon>
        <taxon>Ecdysozoa</taxon>
        <taxon>Nematoda</taxon>
        <taxon>Chromadorea</taxon>
        <taxon>Rhabditida</taxon>
        <taxon>Rhabditina</taxon>
        <taxon>Rhabditomorpha</taxon>
        <taxon>Strongyloidea</taxon>
        <taxon>Strongylidae</taxon>
        <taxon>Oesophagostomum</taxon>
    </lineage>
</organism>
<evidence type="ECO:0000313" key="6">
    <source>
        <dbReference type="Proteomes" id="UP000053660"/>
    </source>
</evidence>